<dbReference type="Proteomes" id="UP000829398">
    <property type="component" value="Chromosome 7"/>
</dbReference>
<proteinExistence type="predicted"/>
<evidence type="ECO:0000313" key="2">
    <source>
        <dbReference type="Proteomes" id="UP000829398"/>
    </source>
</evidence>
<reference evidence="2" key="1">
    <citation type="journal article" date="2023" name="Hortic. Res.">
        <title>A chromosome-level phased genome enabling allele-level studies in sweet orange: a case study on citrus Huanglongbing tolerance.</title>
        <authorList>
            <person name="Wu B."/>
            <person name="Yu Q."/>
            <person name="Deng Z."/>
            <person name="Duan Y."/>
            <person name="Luo F."/>
            <person name="Gmitter F. Jr."/>
        </authorList>
    </citation>
    <scope>NUCLEOTIDE SEQUENCE [LARGE SCALE GENOMIC DNA]</scope>
    <source>
        <strain evidence="2">cv. Valencia</strain>
    </source>
</reference>
<protein>
    <submittedName>
        <fullName evidence="1">Cysteine/Histidine-rich C1 domain family protein</fullName>
    </submittedName>
</protein>
<evidence type="ECO:0000313" key="1">
    <source>
        <dbReference type="EMBL" id="KAH9718115.1"/>
    </source>
</evidence>
<dbReference type="EMBL" id="CM039176">
    <property type="protein sequence ID" value="KAH9718115.1"/>
    <property type="molecule type" value="Genomic_DNA"/>
</dbReference>
<name>A0ACB8JKK8_CITSI</name>
<accession>A0ACB8JKK8</accession>
<sequence>MQIEQAHIHQHPLTLCEKNDEGKLLCPLCGNPFENLNFCSRCGFYPEPTECFGCHDKPPSHKHSFYICKLCWPNSPIFHKSCAELPSQIQIPFRPHCSFFFSTSSDMFSFTRTRKFRCDFCDWSQKGYRFCCYLCGFQICARCAGRLIAYHEDRVEHIEYFSHQHPLDVFQVEDATCRICNKNLRGQSYGCVPCGFYIHESCSELPQQQTLHPFHPHPGHFLSLSDIYKNSILHCEACLSMTNYFVYDCVKCEFCLHPQCASLLPNVKYKGHEHLLILVENMSYKGECEACRGNIEGTFFFRCVQCRLNFHVQCGSVPASLPPTVVHKNHDHPLTLTAYVKYYVESLKCYVCSEEINPKDPCYLCVECEYYAHVRCAVITEIFCDDDREVLGHTSHDDCSFLLENKNDDELGHSIHCHTLTLSEVGDVKCKLCCKNIHGSGYGCAPCEFYIHNSCAELPQELRHPLHPLPNHSLTLQESKFLEGYYCDACDLNVNPGVCYRCDYCDFALHLECAYLKPSVKYEGHEHLLILVENMSYQGICEACGFEIEGTFFVRCVQCCFNLHVQCGPAPASLPSIVVHKHLHDHPLSISTKAVAKNDSDVLYCDACAEERNPRHPYYCCVECEYNAHVRCVLTEVSHDERVKLRHFSHDHCLYFALESKRNDGVTCYACERLIQADDPAYGCDPCGFYLHKSCAELPWQPQHLLHRHPLYVSTDHSKTERVCSACHKNVSGFIYECNRCDFTLDIDCFSLQFRVELQGDEQIFTFFEKLDHSSKCQSYNFMHLDVSNQRCLKCNFNIHLLHSPLPQTIQHMSHHHLLTLMDSLVDDEYDAQICDICEEERHPKACVYYCSECDFIAEFDCVISEVRLALQKKPRDVQFRFINRKSIIHESTAGEVVNSKSSTLGDIEESLTEEEAQQFNDILQDVDKEVEESREKFSIDQQLMAVDSSKEDTKSLMESQKAVSLYFMKDLFEWEDYRSELINVNDIYKTSPRLAGVLRKLLDKYGDIGSSCNLNQGLKNCVLVLFCATVHSMCDTKVQDITDDLIYTWWRDSRIAQRAGFRVGFVFDHLERIAEARHGIDTELYQISPIRYQYKKMSKLLGEIDQLDQDIGERKAKVDEFRKQAQEMISTIHPKRLRLETEELSKAMDIGIVKAGKYTGLL</sequence>
<comment type="caution">
    <text evidence="1">The sequence shown here is derived from an EMBL/GenBank/DDBJ whole genome shotgun (WGS) entry which is preliminary data.</text>
</comment>
<keyword evidence="2" id="KW-1185">Reference proteome</keyword>
<organism evidence="1 2">
    <name type="scientific">Citrus sinensis</name>
    <name type="common">Sweet orange</name>
    <name type="synonym">Citrus aurantium var. sinensis</name>
    <dbReference type="NCBI Taxonomy" id="2711"/>
    <lineage>
        <taxon>Eukaryota</taxon>
        <taxon>Viridiplantae</taxon>
        <taxon>Streptophyta</taxon>
        <taxon>Embryophyta</taxon>
        <taxon>Tracheophyta</taxon>
        <taxon>Spermatophyta</taxon>
        <taxon>Magnoliopsida</taxon>
        <taxon>eudicotyledons</taxon>
        <taxon>Gunneridae</taxon>
        <taxon>Pentapetalae</taxon>
        <taxon>rosids</taxon>
        <taxon>malvids</taxon>
        <taxon>Sapindales</taxon>
        <taxon>Rutaceae</taxon>
        <taxon>Aurantioideae</taxon>
        <taxon>Citrus</taxon>
    </lineage>
</organism>
<gene>
    <name evidence="1" type="ORF">KPL71_022094</name>
</gene>